<keyword evidence="4" id="KW-0472">Membrane</keyword>
<keyword evidence="3" id="KW-0808">Transferase</keyword>
<dbReference type="GeneID" id="120259141"/>
<evidence type="ECO:0000313" key="6">
    <source>
        <dbReference type="Proteomes" id="UP001515500"/>
    </source>
</evidence>
<evidence type="ECO:0000313" key="7">
    <source>
        <dbReference type="RefSeq" id="XP_039122617.1"/>
    </source>
</evidence>
<dbReference type="AlphaFoldDB" id="A0AB40B5S4"/>
<dbReference type="PANTHER" id="PTHR45719:SF7">
    <property type="entry name" value="OS01G0201100 PROTEIN"/>
    <property type="match status" value="1"/>
</dbReference>
<proteinExistence type="predicted"/>
<keyword evidence="2" id="KW-0328">Glycosyltransferase</keyword>
<accession>A0AB40B5S4</accession>
<reference evidence="7" key="1">
    <citation type="submission" date="2025-08" db="UniProtKB">
        <authorList>
            <consortium name="RefSeq"/>
        </authorList>
    </citation>
    <scope>IDENTIFICATION</scope>
</reference>
<dbReference type="Proteomes" id="UP001515500">
    <property type="component" value="Chromosome 4"/>
</dbReference>
<name>A0AB40B5S4_DIOCR</name>
<evidence type="ECO:0000256" key="4">
    <source>
        <dbReference type="ARBA" id="ARBA00023136"/>
    </source>
</evidence>
<sequence length="419" mass="47817">MEPLKSRAPQIPLMEKRWAFPMVLCWILCAVLLLSTFNKPITSITITTLFSSPPPPLILSNLSSPPPPSPSIPRFAYLISGSKGDLEKLWRTLHAVYHPRNVYVLHLDLKAPAMERKELEKKVEMNQLFKMVMNVHVIRKANMVTYKGPTMMANTLHACAVLLKKSKDWDWFINLSASDYPLVTQDDLLHTFSSLPRNLSFLEYFSNLGWKEDQRAKPLIIDPGLYKTKKTDVFWASQRRELPTAFKLFTGSAWMVLSREFVEYTIWGWDNLPRTLLMYYTNFVSSSEGYFQTLICNTPEFMHTVVNHDLHYISWDKPPKQHPRTLSVSDAVHMIDANVPFARKFISNDAVLDKIDDELLGGRRNESFVYGGWCEGSPVCTEVGDVLLLKPGFGAQRLGKLMDHLLVGNSGFVTGNQCK</sequence>
<dbReference type="PANTHER" id="PTHR45719">
    <property type="entry name" value="GLYCOSYLTRANSFERASE"/>
    <property type="match status" value="1"/>
</dbReference>
<keyword evidence="5" id="KW-0325">Glycoprotein</keyword>
<dbReference type="Pfam" id="PF02485">
    <property type="entry name" value="Branch"/>
    <property type="match status" value="1"/>
</dbReference>
<dbReference type="InterPro" id="IPR044610">
    <property type="entry name" value="GLCAT14A/B/C"/>
</dbReference>
<comment type="subcellular location">
    <subcellularLocation>
        <location evidence="1">Membrane</location>
        <topology evidence="1">Single-pass type II membrane protein</topology>
    </subcellularLocation>
</comment>
<dbReference type="GO" id="GO:0016020">
    <property type="term" value="C:membrane"/>
    <property type="evidence" value="ECO:0007669"/>
    <property type="project" value="UniProtKB-SubCell"/>
</dbReference>
<evidence type="ECO:0000256" key="2">
    <source>
        <dbReference type="ARBA" id="ARBA00022676"/>
    </source>
</evidence>
<evidence type="ECO:0000256" key="3">
    <source>
        <dbReference type="ARBA" id="ARBA00022679"/>
    </source>
</evidence>
<protein>
    <submittedName>
        <fullName evidence="7">Beta-glucuronosyltransferase GlcAT14A-like</fullName>
    </submittedName>
</protein>
<dbReference type="InterPro" id="IPR003406">
    <property type="entry name" value="Glyco_trans_14"/>
</dbReference>
<evidence type="ECO:0000256" key="1">
    <source>
        <dbReference type="ARBA" id="ARBA00004606"/>
    </source>
</evidence>
<evidence type="ECO:0000256" key="5">
    <source>
        <dbReference type="ARBA" id="ARBA00023180"/>
    </source>
</evidence>
<keyword evidence="6" id="KW-1185">Reference proteome</keyword>
<organism evidence="6 7">
    <name type="scientific">Dioscorea cayennensis subsp. rotundata</name>
    <name type="common">White Guinea yam</name>
    <name type="synonym">Dioscorea rotundata</name>
    <dbReference type="NCBI Taxonomy" id="55577"/>
    <lineage>
        <taxon>Eukaryota</taxon>
        <taxon>Viridiplantae</taxon>
        <taxon>Streptophyta</taxon>
        <taxon>Embryophyta</taxon>
        <taxon>Tracheophyta</taxon>
        <taxon>Spermatophyta</taxon>
        <taxon>Magnoliopsida</taxon>
        <taxon>Liliopsida</taxon>
        <taxon>Dioscoreales</taxon>
        <taxon>Dioscoreaceae</taxon>
        <taxon>Dioscorea</taxon>
    </lineage>
</organism>
<gene>
    <name evidence="7" type="primary">LOC120259141</name>
</gene>
<dbReference type="GO" id="GO:0015020">
    <property type="term" value="F:glucuronosyltransferase activity"/>
    <property type="evidence" value="ECO:0007669"/>
    <property type="project" value="InterPro"/>
</dbReference>
<dbReference type="RefSeq" id="XP_039122617.1">
    <property type="nucleotide sequence ID" value="XM_039266683.1"/>
</dbReference>